<evidence type="ECO:0000256" key="18">
    <source>
        <dbReference type="PIRSR" id="PIRSR000138-1"/>
    </source>
</evidence>
<feature type="binding site" evidence="19">
    <location>
        <position position="300"/>
    </location>
    <ligand>
        <name>FMN</name>
        <dbReference type="ChEBI" id="CHEBI:58210"/>
    </ligand>
</feature>
<reference evidence="21 22" key="1">
    <citation type="journal article" date="2017" name="G3 (Bethesda)">
        <title>First Draft Genome Sequence of the Pathogenic Fungus Lomentospora prolificans (Formerly Scedosporium prolificans).</title>
        <authorList>
            <person name="Luo R."/>
            <person name="Zimin A."/>
            <person name="Workman R."/>
            <person name="Fan Y."/>
            <person name="Pertea G."/>
            <person name="Grossman N."/>
            <person name="Wear M.P."/>
            <person name="Jia B."/>
            <person name="Miller H."/>
            <person name="Casadevall A."/>
            <person name="Timp W."/>
            <person name="Zhang S.X."/>
            <person name="Salzberg S.L."/>
        </authorList>
    </citation>
    <scope>NUCLEOTIDE SEQUENCE [LARGE SCALE GENOMIC DNA]</scope>
    <source>
        <strain evidence="21 22">JHH-5317</strain>
    </source>
</reference>
<evidence type="ECO:0000256" key="16">
    <source>
        <dbReference type="ARBA" id="ARBA00066458"/>
    </source>
</evidence>
<evidence type="ECO:0000256" key="3">
    <source>
        <dbReference type="ARBA" id="ARBA00004569"/>
    </source>
</evidence>
<dbReference type="GO" id="GO:0004460">
    <property type="term" value="F:L-lactate dehydrogenase (cytochrome) activity"/>
    <property type="evidence" value="ECO:0007669"/>
    <property type="project" value="UniProtKB-EC"/>
</dbReference>
<keyword evidence="22" id="KW-1185">Reference proteome</keyword>
<comment type="cofactor">
    <cofactor evidence="1">
        <name>FMN</name>
        <dbReference type="ChEBI" id="CHEBI:58210"/>
    </cofactor>
</comment>
<feature type="domain" description="FMN hydroxy acid dehydrogenase" evidence="20">
    <location>
        <begin position="61"/>
        <end position="431"/>
    </location>
</feature>
<dbReference type="InterPro" id="IPR013785">
    <property type="entry name" value="Aldolase_TIM"/>
</dbReference>
<dbReference type="PIRSF" id="PIRSF000138">
    <property type="entry name" value="Al-hdrx_acd_dh"/>
    <property type="match status" value="1"/>
</dbReference>
<dbReference type="Gene3D" id="3.20.20.70">
    <property type="entry name" value="Aldolase class I"/>
    <property type="match status" value="1"/>
</dbReference>
<gene>
    <name evidence="21" type="ORF">jhhlp_002526</name>
</gene>
<dbReference type="PANTHER" id="PTHR10578:SF104">
    <property type="entry name" value="CYTOCHROME B2, MITOCHONDRIAL-RELATED"/>
    <property type="match status" value="1"/>
</dbReference>
<dbReference type="AlphaFoldDB" id="A0A2N3NEA9"/>
<evidence type="ECO:0000256" key="11">
    <source>
        <dbReference type="ARBA" id="ARBA00023128"/>
    </source>
</evidence>
<dbReference type="InParanoid" id="A0A2N3NEA9"/>
<dbReference type="GO" id="GO:0005758">
    <property type="term" value="C:mitochondrial intermembrane space"/>
    <property type="evidence" value="ECO:0007669"/>
    <property type="project" value="UniProtKB-SubCell"/>
</dbReference>
<keyword evidence="6 19" id="KW-0285">Flavoprotein</keyword>
<evidence type="ECO:0000256" key="9">
    <source>
        <dbReference type="ARBA" id="ARBA00023002"/>
    </source>
</evidence>
<keyword evidence="10" id="KW-0408">Iron</keyword>
<feature type="binding site" evidence="19">
    <location>
        <position position="327"/>
    </location>
    <ligand>
        <name>glyoxylate</name>
        <dbReference type="ChEBI" id="CHEBI:36655"/>
    </ligand>
</feature>
<evidence type="ECO:0000256" key="17">
    <source>
        <dbReference type="ARBA" id="ARBA00068515"/>
    </source>
</evidence>
<comment type="subcellular location">
    <subcellularLocation>
        <location evidence="3">Mitochondrion intermembrane space</location>
    </subcellularLocation>
</comment>
<keyword evidence="8" id="KW-0479">Metal-binding</keyword>
<feature type="binding site" evidence="19">
    <location>
        <position position="324"/>
    </location>
    <ligand>
        <name>glyoxylate</name>
        <dbReference type="ChEBI" id="CHEBI:36655"/>
    </ligand>
</feature>
<comment type="similarity">
    <text evidence="15">In the N-terminal section; belongs to the cytochrome b5 family.</text>
</comment>
<feature type="binding site" evidence="19">
    <location>
        <position position="203"/>
    </location>
    <ligand>
        <name>glyoxylate</name>
        <dbReference type="ChEBI" id="CHEBI:36655"/>
    </ligand>
</feature>
<evidence type="ECO:0000256" key="14">
    <source>
        <dbReference type="ARBA" id="ARBA00061137"/>
    </source>
</evidence>
<dbReference type="InterPro" id="IPR012133">
    <property type="entry name" value="Alpha-hydoxy_acid_DH_FMN"/>
</dbReference>
<evidence type="ECO:0000256" key="12">
    <source>
        <dbReference type="ARBA" id="ARBA00024042"/>
    </source>
</evidence>
<dbReference type="InterPro" id="IPR037458">
    <property type="entry name" value="L-MDH/L-LDH_FMN-bd"/>
</dbReference>
<evidence type="ECO:0000256" key="10">
    <source>
        <dbReference type="ARBA" id="ARBA00023004"/>
    </source>
</evidence>
<evidence type="ECO:0000313" key="21">
    <source>
        <dbReference type="EMBL" id="PKS10769.1"/>
    </source>
</evidence>
<dbReference type="GO" id="GO:0010181">
    <property type="term" value="F:FMN binding"/>
    <property type="evidence" value="ECO:0007669"/>
    <property type="project" value="InterPro"/>
</dbReference>
<keyword evidence="5" id="KW-0349">Heme</keyword>
<feature type="binding site" evidence="19">
    <location>
        <position position="201"/>
    </location>
    <ligand>
        <name>FMN</name>
        <dbReference type="ChEBI" id="CHEBI:58210"/>
    </ligand>
</feature>
<evidence type="ECO:0000256" key="15">
    <source>
        <dbReference type="ARBA" id="ARBA00061589"/>
    </source>
</evidence>
<feature type="binding site" evidence="19">
    <location>
        <position position="238"/>
    </location>
    <ligand>
        <name>glyoxylate</name>
        <dbReference type="ChEBI" id="CHEBI:36655"/>
    </ligand>
</feature>
<comment type="similarity">
    <text evidence="12">Belongs to the FMN-dependent alpha-hydroxy acid dehydrogenase family.</text>
</comment>
<evidence type="ECO:0000256" key="13">
    <source>
        <dbReference type="ARBA" id="ARBA00052399"/>
    </source>
</evidence>
<name>A0A2N3NEA9_9PEZI</name>
<dbReference type="SUPFAM" id="SSF51395">
    <property type="entry name" value="FMN-linked oxidoreductases"/>
    <property type="match status" value="1"/>
</dbReference>
<dbReference type="OrthoDB" id="1925334at2759"/>
<dbReference type="InterPro" id="IPR000262">
    <property type="entry name" value="FMN-dep_DH"/>
</dbReference>
<organism evidence="21 22">
    <name type="scientific">Lomentospora prolificans</name>
    <dbReference type="NCBI Taxonomy" id="41688"/>
    <lineage>
        <taxon>Eukaryota</taxon>
        <taxon>Fungi</taxon>
        <taxon>Dikarya</taxon>
        <taxon>Ascomycota</taxon>
        <taxon>Pezizomycotina</taxon>
        <taxon>Sordariomycetes</taxon>
        <taxon>Hypocreomycetidae</taxon>
        <taxon>Microascales</taxon>
        <taxon>Microascaceae</taxon>
        <taxon>Lomentospora</taxon>
    </lineage>
</organism>
<keyword evidence="9" id="KW-0560">Oxidoreductase</keyword>
<proteinExistence type="inferred from homology"/>
<sequence length="453" mass="48856">MSNANFDDSGSPNRKFLLEFKPLAESNYNLSKVTSHLIPSGVEAHSRKMAAKSSNQGAPKPPLSSLINVHDFQLAAEKSFTPKAWAFVTSAATDLHTKRRNGSTYSSITLRPRVLRDVGTVDTRCAMLGKATRLPIFCSPTSMATTIHPDGEKELARGLKETGVPMCVSSSASFPLADIVSEMRGRAGEGAGGGDPPVFLQLYVDRNRANTEKLMKNAREQGVSGLFLTVDSALPGKREADERIRSDESLASAISGIKARNDAKGGALGRIMGGFIDPALSWDDIPWLRKHLPGVPIVLKGIQTSMDAIRAMEAGVDGIVVSNHGGRNLDTAPATIMVLIELRRNCPEVFDRMEVYIDGGITRGTDIFKALCLGARAVGLGRGFLFALNYGTEGVRKLVGILQDELETTMKLCGVTSLDELHPGLVNTLAVDYLVPGPEDHLHPRDRRRGSKL</sequence>
<comment type="subunit">
    <text evidence="4">Homotetramer.</text>
</comment>
<dbReference type="PROSITE" id="PS51349">
    <property type="entry name" value="FMN_HYDROXY_ACID_DH_2"/>
    <property type="match status" value="1"/>
</dbReference>
<dbReference type="InterPro" id="IPR037396">
    <property type="entry name" value="FMN_HAD"/>
</dbReference>
<feature type="binding site" evidence="19">
    <location>
        <position position="169"/>
    </location>
    <ligand>
        <name>FMN</name>
        <dbReference type="ChEBI" id="CHEBI:58210"/>
    </ligand>
</feature>
<dbReference type="CDD" id="cd02922">
    <property type="entry name" value="FCB2_FMN"/>
    <property type="match status" value="1"/>
</dbReference>
<dbReference type="PANTHER" id="PTHR10578">
    <property type="entry name" value="S -2-HYDROXY-ACID OXIDASE-RELATED"/>
    <property type="match status" value="1"/>
</dbReference>
<evidence type="ECO:0000313" key="22">
    <source>
        <dbReference type="Proteomes" id="UP000233524"/>
    </source>
</evidence>
<dbReference type="Proteomes" id="UP000233524">
    <property type="component" value="Unassembled WGS sequence"/>
</dbReference>
<dbReference type="Pfam" id="PF01070">
    <property type="entry name" value="FMN_dh"/>
    <property type="match status" value="1"/>
</dbReference>
<keyword evidence="7 19" id="KW-0288">FMN</keyword>
<dbReference type="GO" id="GO:0046872">
    <property type="term" value="F:metal ion binding"/>
    <property type="evidence" value="ECO:0007669"/>
    <property type="project" value="UniProtKB-KW"/>
</dbReference>
<comment type="similarity">
    <text evidence="14">In the C-terminal section; belongs to the FMN-dependent alpha-hydroxy acid dehydrogenase family.</text>
</comment>
<evidence type="ECO:0000256" key="2">
    <source>
        <dbReference type="ARBA" id="ARBA00001970"/>
    </source>
</evidence>
<feature type="binding site" evidence="19">
    <location>
        <begin position="381"/>
        <end position="382"/>
    </location>
    <ligand>
        <name>FMN</name>
        <dbReference type="ChEBI" id="CHEBI:58210"/>
    </ligand>
</feature>
<evidence type="ECO:0000256" key="19">
    <source>
        <dbReference type="PIRSR" id="PIRSR000138-2"/>
    </source>
</evidence>
<comment type="catalytic activity">
    <reaction evidence="13">
        <text>(S)-lactate + 2 Fe(III)-[cytochrome c] = 2 Fe(II)-[cytochrome c] + pyruvate + 2 H(+)</text>
        <dbReference type="Rhea" id="RHEA:19909"/>
        <dbReference type="Rhea" id="RHEA-COMP:10350"/>
        <dbReference type="Rhea" id="RHEA-COMP:14399"/>
        <dbReference type="ChEBI" id="CHEBI:15361"/>
        <dbReference type="ChEBI" id="CHEBI:15378"/>
        <dbReference type="ChEBI" id="CHEBI:16651"/>
        <dbReference type="ChEBI" id="CHEBI:29033"/>
        <dbReference type="ChEBI" id="CHEBI:29034"/>
        <dbReference type="EC" id="1.1.2.3"/>
    </reaction>
    <physiologicalReaction direction="left-to-right" evidence="13">
        <dbReference type="Rhea" id="RHEA:19910"/>
    </physiologicalReaction>
</comment>
<dbReference type="STRING" id="41688.A0A2N3NEA9"/>
<dbReference type="EMBL" id="NLAX01000008">
    <property type="protein sequence ID" value="PKS10769.1"/>
    <property type="molecule type" value="Genomic_DNA"/>
</dbReference>
<accession>A0A2N3NEA9</accession>
<protein>
    <recommendedName>
        <fullName evidence="17">L-lactate dehydrogenase (cytochrome)</fullName>
        <ecNumber evidence="16">1.1.2.3</ecNumber>
    </recommendedName>
</protein>
<evidence type="ECO:0000256" key="7">
    <source>
        <dbReference type="ARBA" id="ARBA00022643"/>
    </source>
</evidence>
<dbReference type="EC" id="1.1.2.3" evidence="16"/>
<comment type="cofactor">
    <cofactor evidence="2">
        <name>heme b</name>
        <dbReference type="ChEBI" id="CHEBI:60344"/>
    </cofactor>
</comment>
<evidence type="ECO:0000256" key="8">
    <source>
        <dbReference type="ARBA" id="ARBA00022723"/>
    </source>
</evidence>
<evidence type="ECO:0000256" key="4">
    <source>
        <dbReference type="ARBA" id="ARBA00011881"/>
    </source>
</evidence>
<dbReference type="VEuPathDB" id="FungiDB:jhhlp_002526"/>
<feature type="binding site" evidence="19">
    <location>
        <position position="229"/>
    </location>
    <ligand>
        <name>FMN</name>
        <dbReference type="ChEBI" id="CHEBI:58210"/>
    </ligand>
</feature>
<comment type="caution">
    <text evidence="21">The sequence shown here is derived from an EMBL/GenBank/DDBJ whole genome shotgun (WGS) entry which is preliminary data.</text>
</comment>
<feature type="active site" description="Proton acceptor" evidence="18">
    <location>
        <position position="324"/>
    </location>
</feature>
<evidence type="ECO:0000259" key="20">
    <source>
        <dbReference type="PROSITE" id="PS51349"/>
    </source>
</evidence>
<keyword evidence="11" id="KW-0496">Mitochondrion</keyword>
<feature type="binding site" evidence="19">
    <location>
        <position position="322"/>
    </location>
    <ligand>
        <name>FMN</name>
        <dbReference type="ChEBI" id="CHEBI:58210"/>
    </ligand>
</feature>
<evidence type="ECO:0000256" key="1">
    <source>
        <dbReference type="ARBA" id="ARBA00001917"/>
    </source>
</evidence>
<evidence type="ECO:0000256" key="6">
    <source>
        <dbReference type="ARBA" id="ARBA00022630"/>
    </source>
</evidence>
<evidence type="ECO:0000256" key="5">
    <source>
        <dbReference type="ARBA" id="ARBA00022617"/>
    </source>
</evidence>
<dbReference type="FunFam" id="3.20.20.70:FF:000062">
    <property type="entry name" value="Cytochrome b2, mitochondrial, putative"/>
    <property type="match status" value="1"/>
</dbReference>